<keyword evidence="1" id="KW-0812">Transmembrane</keyword>
<dbReference type="AlphaFoldDB" id="A0A0A8ZMB7"/>
<evidence type="ECO:0000256" key="1">
    <source>
        <dbReference type="SAM" id="Phobius"/>
    </source>
</evidence>
<protein>
    <submittedName>
        <fullName evidence="2">Uncharacterized protein</fullName>
    </submittedName>
</protein>
<reference evidence="2" key="1">
    <citation type="submission" date="2014-09" db="EMBL/GenBank/DDBJ databases">
        <authorList>
            <person name="Magalhaes I.L.F."/>
            <person name="Oliveira U."/>
            <person name="Santos F.R."/>
            <person name="Vidigal T.H.D.A."/>
            <person name="Brescovit A.D."/>
            <person name="Santos A.J."/>
        </authorList>
    </citation>
    <scope>NUCLEOTIDE SEQUENCE</scope>
    <source>
        <tissue evidence="2">Shoot tissue taken approximately 20 cm above the soil surface</tissue>
    </source>
</reference>
<reference evidence="2" key="2">
    <citation type="journal article" date="2015" name="Data Brief">
        <title>Shoot transcriptome of the giant reed, Arundo donax.</title>
        <authorList>
            <person name="Barrero R.A."/>
            <person name="Guerrero F.D."/>
            <person name="Moolhuijzen P."/>
            <person name="Goolsby J.A."/>
            <person name="Tidwell J."/>
            <person name="Bellgard S.E."/>
            <person name="Bellgard M.I."/>
        </authorList>
    </citation>
    <scope>NUCLEOTIDE SEQUENCE</scope>
    <source>
        <tissue evidence="2">Shoot tissue taken approximately 20 cm above the soil surface</tissue>
    </source>
</reference>
<keyword evidence="1" id="KW-1133">Transmembrane helix</keyword>
<sequence>MPLAIICLCLDDCIDTIFVVICVFVLVLLE</sequence>
<feature type="transmembrane region" description="Helical" evidence="1">
    <location>
        <begin position="12"/>
        <end position="29"/>
    </location>
</feature>
<proteinExistence type="predicted"/>
<name>A0A0A8ZMB7_ARUDO</name>
<organism evidence="2">
    <name type="scientific">Arundo donax</name>
    <name type="common">Giant reed</name>
    <name type="synonym">Donax arundinaceus</name>
    <dbReference type="NCBI Taxonomy" id="35708"/>
    <lineage>
        <taxon>Eukaryota</taxon>
        <taxon>Viridiplantae</taxon>
        <taxon>Streptophyta</taxon>
        <taxon>Embryophyta</taxon>
        <taxon>Tracheophyta</taxon>
        <taxon>Spermatophyta</taxon>
        <taxon>Magnoliopsida</taxon>
        <taxon>Liliopsida</taxon>
        <taxon>Poales</taxon>
        <taxon>Poaceae</taxon>
        <taxon>PACMAD clade</taxon>
        <taxon>Arundinoideae</taxon>
        <taxon>Arundineae</taxon>
        <taxon>Arundo</taxon>
    </lineage>
</organism>
<keyword evidence="1" id="KW-0472">Membrane</keyword>
<evidence type="ECO:0000313" key="2">
    <source>
        <dbReference type="EMBL" id="JAD38838.1"/>
    </source>
</evidence>
<dbReference type="EMBL" id="GBRH01259057">
    <property type="protein sequence ID" value="JAD38838.1"/>
    <property type="molecule type" value="Transcribed_RNA"/>
</dbReference>
<accession>A0A0A8ZMB7</accession>